<sequence>MPLREAPLPSKRVSSARHYVPAASSSAAPPVPPHRPPRSASISIASARKPPEPLRRAVADCLSPPAPHTHGPAAAGSSAAAEASRTLRDYIANPSTIDIAYNVLIDHALAESDRSPAVVPRCVSLLKRYLIRYIPRVQTLRQIDLFCANTIAKCEPMANNRAASFGQVSAAAVPNSSPIAPPISNFASASLVKSLNYVRSLVARHIPKLSFQPIVQSVASKQSLPSLSSFLNRSLVSQLTPEVISNREHLELKDSSSDLISSVSDTVDGGEPGDDSKYISFDIISWRWHVYGERQASASSKENSDFVSLQDFHTHGFLEVGAAALLVGDMEAKINDQQWKYSVIQEFPDIDLLQPSTSAPSTFASSQSHLKAITASKRMKSGPNQVWMNIPANTFQPRARPLFQYRHYSEQQPLRLNSAEISEVIAEVCSEATSNASQSVAPSRLSTQSRQPSADVAFSVLIKLVIDMYMMDSETAAPLTLYMLEGMLSSQKTSARTKALDLILNLGVHAHLLEPMVVEDAPLIDKSETVNHSYLSNEYGSSIDEPRAAEQVEEPKNSPAIDQFESWLLKILFEVLLLLVQMEERQEIVWASALSCLFYFVCDGGKIIRSRLGGLDIRVVKTLLEISVEHSWAKVVHSKLICMLTNMLYQVSDVTQNGVRDTHFVPERIDLLGGIDYICLEYSRANSREEKRDLFFVIFDYVVHQINEACLAGGISTYTYDDAQPLASLLAFADAPEAFYISVKHGVEGVGDMLGKAISVALSQSAQYDQLNVLLDKVMRKLDGTVSTFSRIDNEFAYMIQVTKSCKCFSSIKDGCDDADVALRARLCWATLHSLLHSQISSYRHHGYIWLVELLLSEISEETDGSIWSKIQKLQEEIEVAGSQDLSCSEVSLPVCMLCGLLKSKHNFIRWGFLYVLDKFLMRCKLLLDDSDMQDHTAADHSKNCLEKAFAVIDIMNSALLLVVQNNETDHINILKMCDMLFSQLCLRIPSTNAMHTGGLQSLGQLFGCTTKNIDNHLETLASHQSVGNKNLCRSETLQDIGMTQSVQSTLLCEASMAALLLRGLAIAPMQLVARVPTSLFFWPLIQLEGAASDDIALGIAVGSTGRGNLPGATSDIRAALLLLLIGKCTADQEALKEVEGNEFFRGLLDDTDSRVAYYSAAFLLKRMMTEEPEIYQRMLQSLISKAQQCNNEKLLENPYLQMRGILQLSNDLGVQ</sequence>
<dbReference type="AlphaFoldDB" id="A0ABC8ZJ16"/>
<protein>
    <submittedName>
        <fullName evidence="2">Uncharacterized protein</fullName>
    </submittedName>
</protein>
<organism evidence="2 3">
    <name type="scientific">Urochloa decumbens</name>
    <dbReference type="NCBI Taxonomy" id="240449"/>
    <lineage>
        <taxon>Eukaryota</taxon>
        <taxon>Viridiplantae</taxon>
        <taxon>Streptophyta</taxon>
        <taxon>Embryophyta</taxon>
        <taxon>Tracheophyta</taxon>
        <taxon>Spermatophyta</taxon>
        <taxon>Magnoliopsida</taxon>
        <taxon>Liliopsida</taxon>
        <taxon>Poales</taxon>
        <taxon>Poaceae</taxon>
        <taxon>PACMAD clade</taxon>
        <taxon>Panicoideae</taxon>
        <taxon>Panicodae</taxon>
        <taxon>Paniceae</taxon>
        <taxon>Melinidinae</taxon>
        <taxon>Urochloa</taxon>
    </lineage>
</organism>
<accession>A0ABC8ZJ16</accession>
<keyword evidence="3" id="KW-1185">Reference proteome</keyword>
<name>A0ABC8ZJ16_9POAL</name>
<evidence type="ECO:0000313" key="2">
    <source>
        <dbReference type="EMBL" id="CAL4959214.1"/>
    </source>
</evidence>
<proteinExistence type="predicted"/>
<dbReference type="PANTHER" id="PTHR34958:SF1">
    <property type="entry name" value="ARMADILLO-LIKE HELICAL DOMAIN-CONTAINING PROTEIN"/>
    <property type="match status" value="1"/>
</dbReference>
<evidence type="ECO:0000313" key="3">
    <source>
        <dbReference type="Proteomes" id="UP001497457"/>
    </source>
</evidence>
<feature type="compositionally biased region" description="Basic and acidic residues" evidence="1">
    <location>
        <begin position="49"/>
        <end position="58"/>
    </location>
</feature>
<feature type="compositionally biased region" description="Low complexity" evidence="1">
    <location>
        <begin position="68"/>
        <end position="79"/>
    </location>
</feature>
<gene>
    <name evidence="2" type="ORF">URODEC1_LOCUS43648</name>
</gene>
<reference evidence="2" key="1">
    <citation type="submission" date="2024-10" db="EMBL/GenBank/DDBJ databases">
        <authorList>
            <person name="Ryan C."/>
        </authorList>
    </citation>
    <scope>NUCLEOTIDE SEQUENCE [LARGE SCALE GENOMIC DNA]</scope>
</reference>
<feature type="compositionally biased region" description="Low complexity" evidence="1">
    <location>
        <begin position="38"/>
        <end position="48"/>
    </location>
</feature>
<dbReference type="PANTHER" id="PTHR34958">
    <property type="entry name" value="CONDITIONAL LOSS-OF-GROWTH 1"/>
    <property type="match status" value="1"/>
</dbReference>
<feature type="region of interest" description="Disordered" evidence="1">
    <location>
        <begin position="1"/>
        <end position="79"/>
    </location>
</feature>
<dbReference type="EMBL" id="OZ075129">
    <property type="protein sequence ID" value="CAL4959214.1"/>
    <property type="molecule type" value="Genomic_DNA"/>
</dbReference>
<evidence type="ECO:0000256" key="1">
    <source>
        <dbReference type="SAM" id="MobiDB-lite"/>
    </source>
</evidence>
<dbReference type="Proteomes" id="UP001497457">
    <property type="component" value="Chromosome 19rd"/>
</dbReference>